<dbReference type="AlphaFoldDB" id="A0ABD0M9T4"/>
<evidence type="ECO:0000256" key="2">
    <source>
        <dbReference type="ARBA" id="ARBA00024195"/>
    </source>
</evidence>
<dbReference type="SUPFAM" id="SSF50494">
    <property type="entry name" value="Trypsin-like serine proteases"/>
    <property type="match status" value="1"/>
</dbReference>
<sequence>MTQLPGGHPVSLPSLPLHSSNFTRGLRCSAVGWKCPDDGSGDLCTAYEVEMPLKGDRVCDFYHLKHWGEKLCMGSFDTGRGVCQGDSGGPLVCYDALQDKRVLAGVLSFVHIKRPLQYPAGYTDVSTFLDWIHDTLELN</sequence>
<evidence type="ECO:0000313" key="4">
    <source>
        <dbReference type="EMBL" id="KAK7508628.1"/>
    </source>
</evidence>
<dbReference type="Proteomes" id="UP001519460">
    <property type="component" value="Unassembled WGS sequence"/>
</dbReference>
<reference evidence="4 5" key="1">
    <citation type="journal article" date="2023" name="Sci. Data">
        <title>Genome assembly of the Korean intertidal mud-creeper Batillaria attramentaria.</title>
        <authorList>
            <person name="Patra A.K."/>
            <person name="Ho P.T."/>
            <person name="Jun S."/>
            <person name="Lee S.J."/>
            <person name="Kim Y."/>
            <person name="Won Y.J."/>
        </authorList>
    </citation>
    <scope>NUCLEOTIDE SEQUENCE [LARGE SCALE GENOMIC DNA]</scope>
    <source>
        <strain evidence="4">Wonlab-2016</strain>
    </source>
</reference>
<dbReference type="PROSITE" id="PS00135">
    <property type="entry name" value="TRYPSIN_SER"/>
    <property type="match status" value="1"/>
</dbReference>
<keyword evidence="1" id="KW-1015">Disulfide bond</keyword>
<dbReference type="InterPro" id="IPR009003">
    <property type="entry name" value="Peptidase_S1_PA"/>
</dbReference>
<dbReference type="InterPro" id="IPR043504">
    <property type="entry name" value="Peptidase_S1_PA_chymotrypsin"/>
</dbReference>
<gene>
    <name evidence="4" type="ORF">BaRGS_00000194</name>
</gene>
<dbReference type="InterPro" id="IPR033116">
    <property type="entry name" value="TRYPSIN_SER"/>
</dbReference>
<name>A0ABD0M9T4_9CAEN</name>
<protein>
    <recommendedName>
        <fullName evidence="3">Peptidase S1 domain-containing protein</fullName>
    </recommendedName>
</protein>
<dbReference type="EMBL" id="JACVVK020000001">
    <property type="protein sequence ID" value="KAK7508628.1"/>
    <property type="molecule type" value="Genomic_DNA"/>
</dbReference>
<dbReference type="InterPro" id="IPR051487">
    <property type="entry name" value="Ser/Thr_Proteases_Immune/Dev"/>
</dbReference>
<evidence type="ECO:0000259" key="3">
    <source>
        <dbReference type="PROSITE" id="PS50240"/>
    </source>
</evidence>
<accession>A0ABD0M9T4</accession>
<organism evidence="4 5">
    <name type="scientific">Batillaria attramentaria</name>
    <dbReference type="NCBI Taxonomy" id="370345"/>
    <lineage>
        <taxon>Eukaryota</taxon>
        <taxon>Metazoa</taxon>
        <taxon>Spiralia</taxon>
        <taxon>Lophotrochozoa</taxon>
        <taxon>Mollusca</taxon>
        <taxon>Gastropoda</taxon>
        <taxon>Caenogastropoda</taxon>
        <taxon>Sorbeoconcha</taxon>
        <taxon>Cerithioidea</taxon>
        <taxon>Batillariidae</taxon>
        <taxon>Batillaria</taxon>
    </lineage>
</organism>
<feature type="domain" description="Peptidase S1" evidence="3">
    <location>
        <begin position="1"/>
        <end position="137"/>
    </location>
</feature>
<evidence type="ECO:0000256" key="1">
    <source>
        <dbReference type="ARBA" id="ARBA00023157"/>
    </source>
</evidence>
<dbReference type="PROSITE" id="PS50240">
    <property type="entry name" value="TRYPSIN_DOM"/>
    <property type="match status" value="1"/>
</dbReference>
<comment type="similarity">
    <text evidence="2">Belongs to the peptidase S1 family. CLIP subfamily.</text>
</comment>
<proteinExistence type="inferred from homology"/>
<dbReference type="PANTHER" id="PTHR24256">
    <property type="entry name" value="TRYPTASE-RELATED"/>
    <property type="match status" value="1"/>
</dbReference>
<dbReference type="InterPro" id="IPR001254">
    <property type="entry name" value="Trypsin_dom"/>
</dbReference>
<dbReference type="Pfam" id="PF00089">
    <property type="entry name" value="Trypsin"/>
    <property type="match status" value="1"/>
</dbReference>
<dbReference type="Gene3D" id="2.40.10.10">
    <property type="entry name" value="Trypsin-like serine proteases"/>
    <property type="match status" value="1"/>
</dbReference>
<keyword evidence="5" id="KW-1185">Reference proteome</keyword>
<comment type="caution">
    <text evidence="4">The sequence shown here is derived from an EMBL/GenBank/DDBJ whole genome shotgun (WGS) entry which is preliminary data.</text>
</comment>
<evidence type="ECO:0000313" key="5">
    <source>
        <dbReference type="Proteomes" id="UP001519460"/>
    </source>
</evidence>